<name>A0A0X8X6D0_HALHR</name>
<dbReference type="RefSeq" id="WP_096406355.1">
    <property type="nucleotide sequence ID" value="NZ_AP017372.2"/>
</dbReference>
<organism evidence="1 2">
    <name type="scientific">Halorhodospira halochloris</name>
    <name type="common">Ectothiorhodospira halochloris</name>
    <dbReference type="NCBI Taxonomy" id="1052"/>
    <lineage>
        <taxon>Bacteria</taxon>
        <taxon>Pseudomonadati</taxon>
        <taxon>Pseudomonadota</taxon>
        <taxon>Gammaproteobacteria</taxon>
        <taxon>Chromatiales</taxon>
        <taxon>Ectothiorhodospiraceae</taxon>
        <taxon>Halorhodospira</taxon>
    </lineage>
</organism>
<proteinExistence type="predicted"/>
<reference evidence="1" key="1">
    <citation type="submission" date="2016-02" db="EMBL/GenBank/DDBJ databases">
        <title>Halorhodospira halochloris DSM-1059 complete genome, version 2.</title>
        <authorList>
            <person name="Tsukatani Y."/>
        </authorList>
    </citation>
    <scope>NUCLEOTIDE SEQUENCE</scope>
    <source>
        <strain evidence="1">DSM 1059</strain>
    </source>
</reference>
<evidence type="ECO:0000313" key="2">
    <source>
        <dbReference type="Proteomes" id="UP000218890"/>
    </source>
</evidence>
<dbReference type="Proteomes" id="UP000218890">
    <property type="component" value="Chromosome"/>
</dbReference>
<dbReference type="KEGG" id="hhk:HH1059_23960"/>
<dbReference type="AlphaFoldDB" id="A0A0X8X6D0"/>
<evidence type="ECO:0000313" key="1">
    <source>
        <dbReference type="EMBL" id="BAU56467.1"/>
    </source>
</evidence>
<dbReference type="EMBL" id="AP017372">
    <property type="protein sequence ID" value="BAU56467.1"/>
    <property type="molecule type" value="Genomic_DNA"/>
</dbReference>
<accession>A0A0X8X6D0</accession>
<sequence>MELVGILSIGAGLYGGYKGHQAKEAIKAAIEDQTDLLRGQMLLVSASVQGKDDCADGCGRYIDDFV</sequence>
<keyword evidence="2" id="KW-1185">Reference proteome</keyword>
<gene>
    <name evidence="1" type="ORF">HH1059_23960</name>
</gene>
<protein>
    <submittedName>
        <fullName evidence="1">Uncharacterized protein</fullName>
    </submittedName>
</protein>